<dbReference type="EMBL" id="CM026428">
    <property type="protein sequence ID" value="KAG0566419.1"/>
    <property type="molecule type" value="Genomic_DNA"/>
</dbReference>
<dbReference type="AlphaFoldDB" id="A0A8T0H839"/>
<dbReference type="Proteomes" id="UP000822688">
    <property type="component" value="Chromosome 7"/>
</dbReference>
<organism evidence="1 2">
    <name type="scientific">Ceratodon purpureus</name>
    <name type="common">Fire moss</name>
    <name type="synonym">Dicranum purpureum</name>
    <dbReference type="NCBI Taxonomy" id="3225"/>
    <lineage>
        <taxon>Eukaryota</taxon>
        <taxon>Viridiplantae</taxon>
        <taxon>Streptophyta</taxon>
        <taxon>Embryophyta</taxon>
        <taxon>Bryophyta</taxon>
        <taxon>Bryophytina</taxon>
        <taxon>Bryopsida</taxon>
        <taxon>Dicranidae</taxon>
        <taxon>Pseudoditrichales</taxon>
        <taxon>Ditrichaceae</taxon>
        <taxon>Ceratodon</taxon>
    </lineage>
</organism>
<comment type="caution">
    <text evidence="1">The sequence shown here is derived from an EMBL/GenBank/DDBJ whole genome shotgun (WGS) entry which is preliminary data.</text>
</comment>
<reference evidence="1" key="1">
    <citation type="submission" date="2020-06" db="EMBL/GenBank/DDBJ databases">
        <title>WGS assembly of Ceratodon purpureus strain R40.</title>
        <authorList>
            <person name="Carey S.B."/>
            <person name="Jenkins J."/>
            <person name="Shu S."/>
            <person name="Lovell J.T."/>
            <person name="Sreedasyam A."/>
            <person name="Maumus F."/>
            <person name="Tiley G.P."/>
            <person name="Fernandez-Pozo N."/>
            <person name="Barry K."/>
            <person name="Chen C."/>
            <person name="Wang M."/>
            <person name="Lipzen A."/>
            <person name="Daum C."/>
            <person name="Saski C.A."/>
            <person name="Payton A.C."/>
            <person name="Mcbreen J.C."/>
            <person name="Conrad R.E."/>
            <person name="Kollar L.M."/>
            <person name="Olsson S."/>
            <person name="Huttunen S."/>
            <person name="Landis J.B."/>
            <person name="Wickett N.J."/>
            <person name="Johnson M.G."/>
            <person name="Rensing S.A."/>
            <person name="Grimwood J."/>
            <person name="Schmutz J."/>
            <person name="Mcdaniel S.F."/>
        </authorList>
    </citation>
    <scope>NUCLEOTIDE SEQUENCE</scope>
    <source>
        <strain evidence="1">R40</strain>
    </source>
</reference>
<evidence type="ECO:0000313" key="1">
    <source>
        <dbReference type="EMBL" id="KAG0566419.1"/>
    </source>
</evidence>
<proteinExistence type="predicted"/>
<protein>
    <submittedName>
        <fullName evidence="1">Uncharacterized protein</fullName>
    </submittedName>
</protein>
<evidence type="ECO:0000313" key="2">
    <source>
        <dbReference type="Proteomes" id="UP000822688"/>
    </source>
</evidence>
<name>A0A8T0H839_CERPU</name>
<sequence>MAEFQDFLTRSLVIPRSIQNLHISLVHGMSNSATETNPVLSVPTVTNSVTV</sequence>
<keyword evidence="2" id="KW-1185">Reference proteome</keyword>
<accession>A0A8T0H839</accession>
<gene>
    <name evidence="1" type="ORF">KC19_7G062700</name>
</gene>